<dbReference type="GO" id="GO:0005739">
    <property type="term" value="C:mitochondrion"/>
    <property type="evidence" value="ECO:0007669"/>
    <property type="project" value="UniProtKB-SubCell"/>
</dbReference>
<dbReference type="FunFam" id="3.50.50.60:FF:000036">
    <property type="entry name" value="NADPH:adrenodoxin oxidoreductase, mitochondrial"/>
    <property type="match status" value="1"/>
</dbReference>
<dbReference type="UniPathway" id="UPA00296"/>
<dbReference type="InterPro" id="IPR023753">
    <property type="entry name" value="FAD/NAD-binding_dom"/>
</dbReference>
<keyword evidence="13 16" id="KW-0560">Oxidoreductase</keyword>
<feature type="binding site" evidence="17">
    <location>
        <position position="35"/>
    </location>
    <ligand>
        <name>FAD</name>
        <dbReference type="ChEBI" id="CHEBI:57692"/>
    </ligand>
</feature>
<comment type="similarity">
    <text evidence="4 16">Belongs to the ferredoxin--NADP reductase type 1 family.</text>
</comment>
<evidence type="ECO:0000256" key="1">
    <source>
        <dbReference type="ARBA" id="ARBA00001974"/>
    </source>
</evidence>
<dbReference type="AlphaFoldDB" id="A0A6P8ZUZ7"/>
<evidence type="ECO:0000256" key="6">
    <source>
        <dbReference type="ARBA" id="ARBA00016287"/>
    </source>
</evidence>
<dbReference type="PIRSF" id="PIRSF000362">
    <property type="entry name" value="FNR"/>
    <property type="match status" value="1"/>
</dbReference>
<evidence type="ECO:0000256" key="12">
    <source>
        <dbReference type="ARBA" id="ARBA00022982"/>
    </source>
</evidence>
<keyword evidence="20" id="KW-1185">Reference proteome</keyword>
<dbReference type="KEGG" id="tpal:117649998"/>
<evidence type="ECO:0000256" key="15">
    <source>
        <dbReference type="ARBA" id="ARBA00048933"/>
    </source>
</evidence>
<proteinExistence type="inferred from homology"/>
<gene>
    <name evidence="21" type="primary">LOC117649998</name>
</gene>
<dbReference type="Pfam" id="PF07992">
    <property type="entry name" value="Pyr_redox_2"/>
    <property type="match status" value="1"/>
</dbReference>
<comment type="subcellular location">
    <subcellularLocation>
        <location evidence="2 16">Mitochondrion</location>
    </subcellularLocation>
</comment>
<dbReference type="InterPro" id="IPR021163">
    <property type="entry name" value="Ferredox_Rdtase_adrenod"/>
</dbReference>
<evidence type="ECO:0000256" key="17">
    <source>
        <dbReference type="PIRSR" id="PIRSR000362-1"/>
    </source>
</evidence>
<dbReference type="RefSeq" id="XP_034249133.1">
    <property type="nucleotide sequence ID" value="XM_034393242.1"/>
</dbReference>
<dbReference type="PRINTS" id="PR00419">
    <property type="entry name" value="ADXRDTASE"/>
</dbReference>
<keyword evidence="7" id="KW-0813">Transport</keyword>
<evidence type="ECO:0000256" key="9">
    <source>
        <dbReference type="ARBA" id="ARBA00022827"/>
    </source>
</evidence>
<dbReference type="FunCoup" id="A0A6P8ZUZ7">
    <property type="interactions" value="1451"/>
</dbReference>
<keyword evidence="14 16" id="KW-0496">Mitochondrion</keyword>
<dbReference type="InterPro" id="IPR036188">
    <property type="entry name" value="FAD/NAD-bd_sf"/>
</dbReference>
<feature type="binding site" evidence="18">
    <location>
        <position position="227"/>
    </location>
    <ligand>
        <name>NADP(+)</name>
        <dbReference type="ChEBI" id="CHEBI:58349"/>
    </ligand>
</feature>
<evidence type="ECO:0000256" key="3">
    <source>
        <dbReference type="ARBA" id="ARBA00004731"/>
    </source>
</evidence>
<feature type="binding site" evidence="17">
    <location>
        <position position="64"/>
    </location>
    <ligand>
        <name>FAD</name>
        <dbReference type="ChEBI" id="CHEBI:57692"/>
    </ligand>
</feature>
<sequence>MHRFAFSITRNTRSFVTSPALSESTKICVVGGGPAGFYAAQHIVKALPNSEIDIFERLPVPFGLVRFGVAPDHPEVKNVINTFTKTAKNPQVRFAGNVNFGTDVSLQDLKEAYHAVLLTYGAEEDKTFGIPGENLKNVISAREFVGWYNGLPRDKDLDVNLNNEDVVILGQGNVAVDAARMLLSPIDELKKTDITEHALARLANSKVKTVYLVGRRGPLQVAFTIKELREMINLRDCSTVFEKDHFEGVPETIPKLVRPRKRLTELLVKAALEAKTVDSPTKTFRPLFLRSPLSFVGDSNVTGVKFGINSLQGADLESQQAIATGKTEEIPCGMVLRSIGYKSVCADPTVPFDSKRGKVMNVNGRVDKGVYSAGWLSTGPVGVILTTMSNAFETGSNVVTDVKNQVIDTSVKKHGFSSINSKLKAKGVQVVSFEDWEKIDQEEIKRGKAVGKPREKIINIQEMLSIAESGNTIALKS</sequence>
<dbReference type="Gene3D" id="3.40.50.720">
    <property type="entry name" value="NAD(P)-binding Rossmann-like Domain"/>
    <property type="match status" value="1"/>
</dbReference>
<comment type="pathway">
    <text evidence="3">Steroid metabolism; cholesterol metabolism.</text>
</comment>
<evidence type="ECO:0000256" key="18">
    <source>
        <dbReference type="PIRSR" id="PIRSR000362-2"/>
    </source>
</evidence>
<comment type="cofactor">
    <cofactor evidence="1 16 17">
        <name>FAD</name>
        <dbReference type="ChEBI" id="CHEBI:57692"/>
    </cofactor>
</comment>
<evidence type="ECO:0000256" key="11">
    <source>
        <dbReference type="ARBA" id="ARBA00022946"/>
    </source>
</evidence>
<feature type="binding site" evidence="17">
    <location>
        <position position="56"/>
    </location>
    <ligand>
        <name>FAD</name>
        <dbReference type="ChEBI" id="CHEBI:57692"/>
    </ligand>
</feature>
<evidence type="ECO:0000259" key="19">
    <source>
        <dbReference type="Pfam" id="PF07992"/>
    </source>
</evidence>
<name>A0A6P8ZUZ7_THRPL</name>
<dbReference type="GeneID" id="117649998"/>
<dbReference type="InterPro" id="IPR055275">
    <property type="entry name" value="Ferredox_Rdtase"/>
</dbReference>
<dbReference type="Gene3D" id="3.50.50.60">
    <property type="entry name" value="FAD/NAD(P)-binding domain"/>
    <property type="match status" value="1"/>
</dbReference>
<keyword evidence="11" id="KW-0809">Transit peptide</keyword>
<accession>A0A6P8ZUZ7</accession>
<dbReference type="SUPFAM" id="SSF51971">
    <property type="entry name" value="Nucleotide-binding domain"/>
    <property type="match status" value="1"/>
</dbReference>
<evidence type="ECO:0000256" key="2">
    <source>
        <dbReference type="ARBA" id="ARBA00004173"/>
    </source>
</evidence>
<reference evidence="21" key="1">
    <citation type="submission" date="2025-08" db="UniProtKB">
        <authorList>
            <consortium name="RefSeq"/>
        </authorList>
    </citation>
    <scope>IDENTIFICATION</scope>
    <source>
        <tissue evidence="21">Total insect</tissue>
    </source>
</reference>
<evidence type="ECO:0000313" key="20">
    <source>
        <dbReference type="Proteomes" id="UP000515158"/>
    </source>
</evidence>
<dbReference type="GO" id="GO:0016491">
    <property type="term" value="F:oxidoreductase activity"/>
    <property type="evidence" value="ECO:0007669"/>
    <property type="project" value="UniProtKB-KW"/>
</dbReference>
<evidence type="ECO:0000313" key="21">
    <source>
        <dbReference type="RefSeq" id="XP_034249133.1"/>
    </source>
</evidence>
<evidence type="ECO:0000256" key="16">
    <source>
        <dbReference type="PIRNR" id="PIRNR000362"/>
    </source>
</evidence>
<evidence type="ECO:0000256" key="14">
    <source>
        <dbReference type="ARBA" id="ARBA00023128"/>
    </source>
</evidence>
<dbReference type="GO" id="GO:0008203">
    <property type="term" value="P:cholesterol metabolic process"/>
    <property type="evidence" value="ECO:0007669"/>
    <property type="project" value="UniProtKB-UniPathway"/>
</dbReference>
<evidence type="ECO:0000256" key="5">
    <source>
        <dbReference type="ARBA" id="ARBA00013219"/>
    </source>
</evidence>
<evidence type="ECO:0000256" key="7">
    <source>
        <dbReference type="ARBA" id="ARBA00022448"/>
    </source>
</evidence>
<dbReference type="PANTHER" id="PTHR48467">
    <property type="entry name" value="GLUTAMATE SYNTHASE 1 [NADH], CHLOROPLASTIC-LIKE"/>
    <property type="match status" value="1"/>
</dbReference>
<dbReference type="PANTHER" id="PTHR48467:SF1">
    <property type="entry name" value="GLUTAMATE SYNTHASE 1 [NADH], CHLOROPLASTIC-LIKE"/>
    <property type="match status" value="1"/>
</dbReference>
<feature type="binding site" evidence="18">
    <location>
        <begin position="215"/>
        <end position="216"/>
    </location>
    <ligand>
        <name>NADP(+)</name>
        <dbReference type="ChEBI" id="CHEBI:58349"/>
    </ligand>
</feature>
<feature type="binding site" evidence="18">
    <location>
        <position position="382"/>
    </location>
    <ligand>
        <name>NADP(+)</name>
        <dbReference type="ChEBI" id="CHEBI:58349"/>
    </ligand>
</feature>
<feature type="binding site" evidence="18">
    <location>
        <begin position="171"/>
        <end position="174"/>
    </location>
    <ligand>
        <name>NADP(+)</name>
        <dbReference type="ChEBI" id="CHEBI:58349"/>
    </ligand>
</feature>
<organism evidence="21">
    <name type="scientific">Thrips palmi</name>
    <name type="common">Melon thrips</name>
    <dbReference type="NCBI Taxonomy" id="161013"/>
    <lineage>
        <taxon>Eukaryota</taxon>
        <taxon>Metazoa</taxon>
        <taxon>Ecdysozoa</taxon>
        <taxon>Arthropoda</taxon>
        <taxon>Hexapoda</taxon>
        <taxon>Insecta</taxon>
        <taxon>Pterygota</taxon>
        <taxon>Neoptera</taxon>
        <taxon>Paraneoptera</taxon>
        <taxon>Thysanoptera</taxon>
        <taxon>Terebrantia</taxon>
        <taxon>Thripoidea</taxon>
        <taxon>Thripidae</taxon>
        <taxon>Thrips</taxon>
    </lineage>
</organism>
<comment type="catalytic activity">
    <reaction evidence="15 16">
        <text>2 reduced [adrenodoxin] + NADP(+) + H(+) = 2 oxidized [adrenodoxin] + NADPH</text>
        <dbReference type="Rhea" id="RHEA:42312"/>
        <dbReference type="Rhea" id="RHEA-COMP:9998"/>
        <dbReference type="Rhea" id="RHEA-COMP:9999"/>
        <dbReference type="ChEBI" id="CHEBI:15378"/>
        <dbReference type="ChEBI" id="CHEBI:33737"/>
        <dbReference type="ChEBI" id="CHEBI:33738"/>
        <dbReference type="ChEBI" id="CHEBI:57783"/>
        <dbReference type="ChEBI" id="CHEBI:58349"/>
        <dbReference type="EC" id="1.18.1.6"/>
    </reaction>
</comment>
<evidence type="ECO:0000256" key="4">
    <source>
        <dbReference type="ARBA" id="ARBA00008312"/>
    </source>
</evidence>
<feature type="binding site" evidence="17">
    <location>
        <begin position="382"/>
        <end position="384"/>
    </location>
    <ligand>
        <name>FAD</name>
        <dbReference type="ChEBI" id="CHEBI:57692"/>
    </ligand>
</feature>
<dbReference type="InParanoid" id="A0A6P8ZUZ7"/>
<dbReference type="OrthoDB" id="333024at2759"/>
<dbReference type="Proteomes" id="UP000515158">
    <property type="component" value="Unplaced"/>
</dbReference>
<keyword evidence="10 16" id="KW-0521">NADP</keyword>
<keyword evidence="8 16" id="KW-0285">Flavoprotein</keyword>
<evidence type="ECO:0000256" key="10">
    <source>
        <dbReference type="ARBA" id="ARBA00022857"/>
    </source>
</evidence>
<keyword evidence="12" id="KW-0249">Electron transport</keyword>
<dbReference type="EC" id="1.18.1.6" evidence="5 16"/>
<evidence type="ECO:0000256" key="8">
    <source>
        <dbReference type="ARBA" id="ARBA00022630"/>
    </source>
</evidence>
<protein>
    <recommendedName>
        <fullName evidence="6 16">NADPH:adrenodoxin oxidoreductase, mitochondrial</fullName>
        <ecNumber evidence="5 16">1.18.1.6</ecNumber>
    </recommendedName>
</protein>
<feature type="binding site" evidence="17">
    <location>
        <position position="375"/>
    </location>
    <ligand>
        <name>FAD</name>
        <dbReference type="ChEBI" id="CHEBI:57692"/>
    </ligand>
</feature>
<keyword evidence="9 16" id="KW-0274">FAD</keyword>
<feature type="domain" description="FAD/NAD(P)-binding" evidence="19">
    <location>
        <begin position="26"/>
        <end position="183"/>
    </location>
</feature>
<evidence type="ECO:0000256" key="13">
    <source>
        <dbReference type="ARBA" id="ARBA00023002"/>
    </source>
</evidence>